<dbReference type="GO" id="GO:0046210">
    <property type="term" value="P:nitric oxide catabolic process"/>
    <property type="evidence" value="ECO:0007669"/>
    <property type="project" value="TreeGrafter"/>
</dbReference>
<dbReference type="Pfam" id="PF00042">
    <property type="entry name" value="Globin"/>
    <property type="match status" value="1"/>
</dbReference>
<dbReference type="GO" id="GO:0071500">
    <property type="term" value="P:cellular response to nitrosative stress"/>
    <property type="evidence" value="ECO:0007669"/>
    <property type="project" value="TreeGrafter"/>
</dbReference>
<evidence type="ECO:0000259" key="2">
    <source>
        <dbReference type="PROSITE" id="PS01033"/>
    </source>
</evidence>
<dbReference type="InterPro" id="IPR000971">
    <property type="entry name" value="Globin"/>
</dbReference>
<dbReference type="GeneID" id="34686093"/>
<dbReference type="PROSITE" id="PS01033">
    <property type="entry name" value="GLOBIN"/>
    <property type="match status" value="1"/>
</dbReference>
<protein>
    <submittedName>
        <fullName evidence="3">LALA0S05e09758g1_1</fullName>
    </submittedName>
</protein>
<dbReference type="GO" id="GO:0019825">
    <property type="term" value="F:oxygen binding"/>
    <property type="evidence" value="ECO:0007669"/>
    <property type="project" value="InterPro"/>
</dbReference>
<dbReference type="SUPFAM" id="SSF46458">
    <property type="entry name" value="Globin-like"/>
    <property type="match status" value="1"/>
</dbReference>
<feature type="compositionally biased region" description="Low complexity" evidence="1">
    <location>
        <begin position="304"/>
        <end position="317"/>
    </location>
</feature>
<dbReference type="PANTHER" id="PTHR43396:SF6">
    <property type="entry name" value="ABL201WP"/>
    <property type="match status" value="1"/>
</dbReference>
<evidence type="ECO:0000313" key="4">
    <source>
        <dbReference type="Proteomes" id="UP000054304"/>
    </source>
</evidence>
<feature type="domain" description="Globin" evidence="2">
    <location>
        <begin position="139"/>
        <end position="277"/>
    </location>
</feature>
<feature type="region of interest" description="Disordered" evidence="1">
    <location>
        <begin position="350"/>
        <end position="386"/>
    </location>
</feature>
<sequence length="480" mass="51523">MPVAWSSSPVKSATKLEVERPEMENLFAFRSPRESIYSSPNSYPRSLLDAYTDELSPVASLASHIDADAIVNAHQQSGAAGSAASAAGAAKPSTLSFGKRYKMSMTLKPREIELARNSWSILLDNECSKQKYDDFVNKCLKKPKKSVQKTKPGPIAGNVALSSFLFGTQFLANILDLAPEIEDAFPTINHAASAVTGVLTAAVDNLEDLTVLDEYLCGLGKRHSRILGVCAVHFRVAGVGFMKTLRDRFGYDITRELENVWLRLYLYLSNTMLQFGIDPVIVENEICNVVLEPPAVLERQPTNSSAESSAQSDFSQEPISLRSGGSSERSNYTTTSGSFMFKSSFLRRPASESNASGRTQSSGASSSASRVPKTVRGGGANAALKTGGKWVPVSSLPKNTYTTVVVQETSHKGGSVRGGGGSYKLVRVDASQMAAYRAGNSAEQQANISLRQRHEQMMREYAARSGGARGGGGGGDCSIM</sequence>
<gene>
    <name evidence="3" type="ORF">LALA0_S05e09758g</name>
</gene>
<reference evidence="3 4" key="1">
    <citation type="submission" date="2014-12" db="EMBL/GenBank/DDBJ databases">
        <authorList>
            <person name="Neuveglise Cecile"/>
        </authorList>
    </citation>
    <scope>NUCLEOTIDE SEQUENCE [LARGE SCALE GENOMIC DNA]</scope>
    <source>
        <strain evidence="3 4">CBS 12615</strain>
    </source>
</reference>
<accession>A0A0C7MRT3</accession>
<dbReference type="EMBL" id="LN736364">
    <property type="protein sequence ID" value="CEP62623.1"/>
    <property type="molecule type" value="Genomic_DNA"/>
</dbReference>
<dbReference type="AlphaFoldDB" id="A0A0C7MRT3"/>
<dbReference type="OrthoDB" id="4036345at2759"/>
<dbReference type="CDD" id="cd01040">
    <property type="entry name" value="Mb-like"/>
    <property type="match status" value="1"/>
</dbReference>
<dbReference type="RefSeq" id="XP_022628848.1">
    <property type="nucleotide sequence ID" value="XM_022772534.1"/>
</dbReference>
<organism evidence="3 4">
    <name type="scientific">Lachancea lanzarotensis</name>
    <dbReference type="NCBI Taxonomy" id="1245769"/>
    <lineage>
        <taxon>Eukaryota</taxon>
        <taxon>Fungi</taxon>
        <taxon>Dikarya</taxon>
        <taxon>Ascomycota</taxon>
        <taxon>Saccharomycotina</taxon>
        <taxon>Saccharomycetes</taxon>
        <taxon>Saccharomycetales</taxon>
        <taxon>Saccharomycetaceae</taxon>
        <taxon>Lachancea</taxon>
    </lineage>
</organism>
<dbReference type="GO" id="GO:0071949">
    <property type="term" value="F:FAD binding"/>
    <property type="evidence" value="ECO:0007669"/>
    <property type="project" value="TreeGrafter"/>
</dbReference>
<dbReference type="GO" id="GO:0008941">
    <property type="term" value="F:nitric oxide dioxygenase NAD(P)H activity"/>
    <property type="evidence" value="ECO:0007669"/>
    <property type="project" value="TreeGrafter"/>
</dbReference>
<dbReference type="InterPro" id="IPR009050">
    <property type="entry name" value="Globin-like_sf"/>
</dbReference>
<proteinExistence type="predicted"/>
<dbReference type="HOGENOM" id="CLU_568657_0_0_1"/>
<feature type="compositionally biased region" description="Low complexity" evidence="1">
    <location>
        <begin position="355"/>
        <end position="370"/>
    </location>
</feature>
<dbReference type="GO" id="GO:0020037">
    <property type="term" value="F:heme binding"/>
    <property type="evidence" value="ECO:0007669"/>
    <property type="project" value="InterPro"/>
</dbReference>
<name>A0A0C7MRT3_9SACH</name>
<evidence type="ECO:0000256" key="1">
    <source>
        <dbReference type="SAM" id="MobiDB-lite"/>
    </source>
</evidence>
<feature type="compositionally biased region" description="Polar residues" evidence="1">
    <location>
        <begin position="323"/>
        <end position="333"/>
    </location>
</feature>
<keyword evidence="4" id="KW-1185">Reference proteome</keyword>
<dbReference type="InterPro" id="IPR044399">
    <property type="entry name" value="Mb-like_M"/>
</dbReference>
<dbReference type="Proteomes" id="UP000054304">
    <property type="component" value="Unassembled WGS sequence"/>
</dbReference>
<dbReference type="PANTHER" id="PTHR43396">
    <property type="entry name" value="FLAVOHEMOPROTEIN"/>
    <property type="match status" value="1"/>
</dbReference>
<dbReference type="InterPro" id="IPR012292">
    <property type="entry name" value="Globin/Proto"/>
</dbReference>
<dbReference type="Gene3D" id="1.10.490.10">
    <property type="entry name" value="Globins"/>
    <property type="match status" value="1"/>
</dbReference>
<feature type="region of interest" description="Disordered" evidence="1">
    <location>
        <begin position="299"/>
        <end position="333"/>
    </location>
</feature>
<evidence type="ECO:0000313" key="3">
    <source>
        <dbReference type="EMBL" id="CEP62623.1"/>
    </source>
</evidence>